<dbReference type="SUPFAM" id="SSF54928">
    <property type="entry name" value="RNA-binding domain, RBD"/>
    <property type="match status" value="1"/>
</dbReference>
<dbReference type="GO" id="GO:0005737">
    <property type="term" value="C:cytoplasm"/>
    <property type="evidence" value="ECO:0007669"/>
    <property type="project" value="UniProtKB-SubCell"/>
</dbReference>
<dbReference type="Pfam" id="PF00076">
    <property type="entry name" value="RRM_1"/>
    <property type="match status" value="1"/>
</dbReference>
<evidence type="ECO:0000256" key="1">
    <source>
        <dbReference type="ARBA" id="ARBA00004123"/>
    </source>
</evidence>
<evidence type="ECO:0000256" key="7">
    <source>
        <dbReference type="PROSITE-ProRule" id="PRU00176"/>
    </source>
</evidence>
<protein>
    <recommendedName>
        <fullName evidence="8">RRM domain-containing protein</fullName>
    </recommendedName>
</protein>
<evidence type="ECO:0000256" key="2">
    <source>
        <dbReference type="ARBA" id="ARBA00004496"/>
    </source>
</evidence>
<dbReference type="InterPro" id="IPR033744">
    <property type="entry name" value="RRM_RBM8"/>
</dbReference>
<dbReference type="EMBL" id="JALNTZ010001383">
    <property type="protein sequence ID" value="KAJ3625394.1"/>
    <property type="molecule type" value="Genomic_DNA"/>
</dbReference>
<dbReference type="SMART" id="SM00360">
    <property type="entry name" value="RRM"/>
    <property type="match status" value="1"/>
</dbReference>
<dbReference type="PANTHER" id="PTHR45894">
    <property type="entry name" value="RNA-BINDING PROTEIN 8A"/>
    <property type="match status" value="1"/>
</dbReference>
<sequence>MSDYEDDVTERVKSQVTLRKGRGFQNKRDQDLEGWILIITGLHEEVAEDHIYNKFGDYGEIKNLHLNVDRRTGFVKGYALIEYETHSEARAALERLNNQDLLGCKMSVDWAFVKPPYLTEERGRRHSSRRSDRSGFILKL</sequence>
<evidence type="ECO:0000313" key="9">
    <source>
        <dbReference type="EMBL" id="KAJ3625394.1"/>
    </source>
</evidence>
<dbReference type="GO" id="GO:0005634">
    <property type="term" value="C:nucleus"/>
    <property type="evidence" value="ECO:0007669"/>
    <property type="project" value="UniProtKB-SubCell"/>
</dbReference>
<dbReference type="InterPro" id="IPR000504">
    <property type="entry name" value="RRM_dom"/>
</dbReference>
<comment type="caution">
    <text evidence="9">The sequence shown here is derived from an EMBL/GenBank/DDBJ whole genome shotgun (WGS) entry which is preliminary data.</text>
</comment>
<dbReference type="PROSITE" id="PS50102">
    <property type="entry name" value="RRM"/>
    <property type="match status" value="1"/>
</dbReference>
<dbReference type="AlphaFoldDB" id="A0AA38HIK7"/>
<keyword evidence="10" id="KW-1185">Reference proteome</keyword>
<evidence type="ECO:0000256" key="6">
    <source>
        <dbReference type="ARBA" id="ARBA00023242"/>
    </source>
</evidence>
<evidence type="ECO:0000256" key="4">
    <source>
        <dbReference type="ARBA" id="ARBA00022490"/>
    </source>
</evidence>
<gene>
    <name evidence="9" type="ORF">Zmor_004242</name>
</gene>
<dbReference type="GO" id="GO:0006396">
    <property type="term" value="P:RNA processing"/>
    <property type="evidence" value="ECO:0007669"/>
    <property type="project" value="InterPro"/>
</dbReference>
<evidence type="ECO:0000259" key="8">
    <source>
        <dbReference type="PROSITE" id="PS50102"/>
    </source>
</evidence>
<accession>A0AA38HIK7</accession>
<dbReference type="InterPro" id="IPR035979">
    <property type="entry name" value="RBD_domain_sf"/>
</dbReference>
<dbReference type="CDD" id="cd12324">
    <property type="entry name" value="RRM_RBM8"/>
    <property type="match status" value="1"/>
</dbReference>
<evidence type="ECO:0000256" key="3">
    <source>
        <dbReference type="ARBA" id="ARBA00007987"/>
    </source>
</evidence>
<dbReference type="Gene3D" id="3.30.70.330">
    <property type="match status" value="1"/>
</dbReference>
<keyword evidence="5 7" id="KW-0694">RNA-binding</keyword>
<comment type="similarity">
    <text evidence="3">Belongs to the RBM8A family.</text>
</comment>
<organism evidence="9 10">
    <name type="scientific">Zophobas morio</name>
    <dbReference type="NCBI Taxonomy" id="2755281"/>
    <lineage>
        <taxon>Eukaryota</taxon>
        <taxon>Metazoa</taxon>
        <taxon>Ecdysozoa</taxon>
        <taxon>Arthropoda</taxon>
        <taxon>Hexapoda</taxon>
        <taxon>Insecta</taxon>
        <taxon>Pterygota</taxon>
        <taxon>Neoptera</taxon>
        <taxon>Endopterygota</taxon>
        <taxon>Coleoptera</taxon>
        <taxon>Polyphaga</taxon>
        <taxon>Cucujiformia</taxon>
        <taxon>Tenebrionidae</taxon>
        <taxon>Zophobas</taxon>
    </lineage>
</organism>
<evidence type="ECO:0000256" key="5">
    <source>
        <dbReference type="ARBA" id="ARBA00022884"/>
    </source>
</evidence>
<keyword evidence="4" id="KW-0963">Cytoplasm</keyword>
<keyword evidence="6" id="KW-0539">Nucleus</keyword>
<dbReference type="InterPro" id="IPR012677">
    <property type="entry name" value="Nucleotide-bd_a/b_plait_sf"/>
</dbReference>
<evidence type="ECO:0000313" key="10">
    <source>
        <dbReference type="Proteomes" id="UP001168821"/>
    </source>
</evidence>
<name>A0AA38HIK7_9CUCU</name>
<reference evidence="9" key="1">
    <citation type="journal article" date="2023" name="G3 (Bethesda)">
        <title>Whole genome assemblies of Zophobas morio and Tenebrio molitor.</title>
        <authorList>
            <person name="Kaur S."/>
            <person name="Stinson S.A."/>
            <person name="diCenzo G.C."/>
        </authorList>
    </citation>
    <scope>NUCLEOTIDE SEQUENCE</scope>
    <source>
        <strain evidence="9">QUZm001</strain>
    </source>
</reference>
<feature type="domain" description="RRM" evidence="8">
    <location>
        <begin position="35"/>
        <end position="113"/>
    </location>
</feature>
<dbReference type="Proteomes" id="UP001168821">
    <property type="component" value="Unassembled WGS sequence"/>
</dbReference>
<dbReference type="GO" id="GO:0003729">
    <property type="term" value="F:mRNA binding"/>
    <property type="evidence" value="ECO:0007669"/>
    <property type="project" value="InterPro"/>
</dbReference>
<dbReference type="InterPro" id="IPR008111">
    <property type="entry name" value="RNA-bd_8"/>
</dbReference>
<comment type="subcellular location">
    <subcellularLocation>
        <location evidence="2">Cytoplasm</location>
    </subcellularLocation>
    <subcellularLocation>
        <location evidence="1">Nucleus</location>
    </subcellularLocation>
</comment>
<proteinExistence type="inferred from homology"/>